<evidence type="ECO:0000313" key="5">
    <source>
        <dbReference type="EMBL" id="UYP47316.1"/>
    </source>
</evidence>
<dbReference type="Gene3D" id="3.40.47.10">
    <property type="match status" value="1"/>
</dbReference>
<feature type="domain" description="Hydroxymethylglutaryl-coenzyme A synthase N-terminal" evidence="3">
    <location>
        <begin position="14"/>
        <end position="177"/>
    </location>
</feature>
<keyword evidence="6" id="KW-1185">Reference proteome</keyword>
<proteinExistence type="inferred from homology"/>
<dbReference type="SUPFAM" id="SSF53901">
    <property type="entry name" value="Thiolase-like"/>
    <property type="match status" value="2"/>
</dbReference>
<evidence type="ECO:0000256" key="2">
    <source>
        <dbReference type="ARBA" id="ARBA00023229"/>
    </source>
</evidence>
<gene>
    <name evidence="5" type="ORF">NEF87_003601</name>
</gene>
<dbReference type="Pfam" id="PF08540">
    <property type="entry name" value="HMG_CoA_synt_C"/>
    <property type="match status" value="1"/>
</dbReference>
<dbReference type="PANTHER" id="PTHR34069:SF2">
    <property type="entry name" value="BETA-KETOACYL-[ACYL-CARRIER-PROTEIN] SYNTHASE III"/>
    <property type="match status" value="1"/>
</dbReference>
<evidence type="ECO:0000256" key="1">
    <source>
        <dbReference type="ARBA" id="ARBA00007061"/>
    </source>
</evidence>
<accession>A0ABY6HV98</accession>
<dbReference type="PANTHER" id="PTHR34069">
    <property type="entry name" value="3-OXOACYL-[ACYL-CARRIER-PROTEIN] SYNTHASE 3"/>
    <property type="match status" value="1"/>
</dbReference>
<dbReference type="InterPro" id="IPR016039">
    <property type="entry name" value="Thiolase-like"/>
</dbReference>
<sequence length="567" mass="64097">MTLSQNDINDLFSNVGIDSIGFYAPKYYLSLENLAKLRDVNPDKFKYGLMAYEMRVPNRGEDCISIGLKAAQNALFRGKIDPAEIDALFVGTEATIYAVKSISNIYKDLLKIPKNCMTQDVSNACAAGTLAILNAIGMLETGIINKALIIIVDISKYDLKSPGEPTQGAGAVALVLTRNPRIAVFGKNFGKVSANINDFYRPEGERNAQVFGQYSVKSYLKLQIDAYDDLMSQIGNTYTDFYIFHSPYSKLPLKFMQKLIATRALDNIDLLMRKDPIKVKKDCEISYFNNLQENFLLNDEIVNKLDSLNFAKDKRSKVENWIFQKLKAIFLPPLQVSSLFGNMYSASIWAELMYILENMGKANNTIYFGSYGSGATAISGLLKIQPKFHLVLSNSLNIHNFMINKVQISVEKYEDLRKKTETPDLCWIKLELKKNMQMKSISLNYCDEGCIIPGYSHLNFCPKGHSGNNITNFPIIGTVIDKKQFIEGNLQPLKAGFVLSTKNTQKNDLVEFEILRWNNSLESNPKHGLINWMPIYSPIFNSPYLEYINEQIQTTAKVPIMTEEIHF</sequence>
<evidence type="ECO:0008006" key="7">
    <source>
        <dbReference type="Google" id="ProtNLM"/>
    </source>
</evidence>
<evidence type="ECO:0000313" key="6">
    <source>
        <dbReference type="Proteomes" id="UP001208689"/>
    </source>
</evidence>
<evidence type="ECO:0000259" key="3">
    <source>
        <dbReference type="Pfam" id="PF01154"/>
    </source>
</evidence>
<keyword evidence="2" id="KW-0414">Isoprene biosynthesis</keyword>
<dbReference type="CDD" id="cd00827">
    <property type="entry name" value="init_cond_enzymes"/>
    <property type="match status" value="1"/>
</dbReference>
<dbReference type="Pfam" id="PF01154">
    <property type="entry name" value="HMG_CoA_synt_N"/>
    <property type="match status" value="1"/>
</dbReference>
<feature type="domain" description="Hydroxymethylglutaryl-coenzyme A synthase C-terminal" evidence="4">
    <location>
        <begin position="194"/>
        <end position="421"/>
    </location>
</feature>
<name>A0ABY6HV98_9ARCH</name>
<dbReference type="Proteomes" id="UP001208689">
    <property type="component" value="Chromosome"/>
</dbReference>
<reference evidence="5" key="1">
    <citation type="submission" date="2022-09" db="EMBL/GenBank/DDBJ databases">
        <title>Actin cytoskeleton and complex cell architecture in an #Asgard archaeon.</title>
        <authorList>
            <person name="Ponce Toledo R.I."/>
            <person name="Schleper C."/>
            <person name="Rodrigues Oliveira T."/>
            <person name="Wollweber F."/>
            <person name="Xu J."/>
            <person name="Rittmann S."/>
            <person name="Klingl A."/>
            <person name="Pilhofer M."/>
        </authorList>
    </citation>
    <scope>NUCLEOTIDE SEQUENCE</scope>
    <source>
        <strain evidence="5">B-35</strain>
    </source>
</reference>
<dbReference type="InterPro" id="IPR013746">
    <property type="entry name" value="HMG_CoA_synt_C_dom"/>
</dbReference>
<dbReference type="InterPro" id="IPR013528">
    <property type="entry name" value="HMG_CoA_synth_N"/>
</dbReference>
<protein>
    <recommendedName>
        <fullName evidence="7">Hydroxymethylglutaryl-CoA synthase</fullName>
    </recommendedName>
</protein>
<organism evidence="5 6">
    <name type="scientific">Candidatus Lokiarchaeum ossiferum</name>
    <dbReference type="NCBI Taxonomy" id="2951803"/>
    <lineage>
        <taxon>Archaea</taxon>
        <taxon>Promethearchaeati</taxon>
        <taxon>Promethearchaeota</taxon>
        <taxon>Promethearchaeia</taxon>
        <taxon>Promethearchaeales</taxon>
        <taxon>Promethearchaeaceae</taxon>
        <taxon>Candidatus Lokiarchaeum</taxon>
    </lineage>
</organism>
<evidence type="ECO:0000259" key="4">
    <source>
        <dbReference type="Pfam" id="PF08540"/>
    </source>
</evidence>
<dbReference type="EMBL" id="CP104013">
    <property type="protein sequence ID" value="UYP47316.1"/>
    <property type="molecule type" value="Genomic_DNA"/>
</dbReference>
<comment type="similarity">
    <text evidence="1">Belongs to the thiolase-like superfamily. HMG-CoA synthase family.</text>
</comment>